<evidence type="ECO:0000259" key="5">
    <source>
        <dbReference type="Pfam" id="PF01555"/>
    </source>
</evidence>
<dbReference type="GO" id="GO:0032259">
    <property type="term" value="P:methylation"/>
    <property type="evidence" value="ECO:0007669"/>
    <property type="project" value="UniProtKB-KW"/>
</dbReference>
<comment type="similarity">
    <text evidence="1 4">Belongs to the N(4)/N(6)-methyltransferase family.</text>
</comment>
<reference evidence="6 7" key="1">
    <citation type="submission" date="2017-09" db="EMBL/GenBank/DDBJ databases">
        <title>Depth-based differentiation of microbial function through sediment-hosted aquifers and enrichment of novel symbionts in the deep terrestrial subsurface.</title>
        <authorList>
            <person name="Probst A.J."/>
            <person name="Ladd B."/>
            <person name="Jarett J.K."/>
            <person name="Geller-Mcgrath D.E."/>
            <person name="Sieber C.M."/>
            <person name="Emerson J.B."/>
            <person name="Anantharaman K."/>
            <person name="Thomas B.C."/>
            <person name="Malmstrom R."/>
            <person name="Stieglmeier M."/>
            <person name="Klingl A."/>
            <person name="Woyke T."/>
            <person name="Ryan C.M."/>
            <person name="Banfield J.F."/>
        </authorList>
    </citation>
    <scope>NUCLEOTIDE SEQUENCE [LARGE SCALE GENOMIC DNA]</scope>
    <source>
        <strain evidence="6">CG23_combo_of_CG06-09_8_20_14_all_36_12</strain>
    </source>
</reference>
<proteinExistence type="inferred from homology"/>
<dbReference type="PRINTS" id="PR00508">
    <property type="entry name" value="S21N4MTFRASE"/>
</dbReference>
<sequence length="160" mass="19200">MFPKNEIIHGDCIEILKSFSENYFDLIFADPPYNLQLPQNRKLVRKDGSEVIPVSDEWDKFESYDEYDNFTENWLKECQRVLKPTGTIWVMGMYHNIFRVGKIMQDLGLWFLNDVIWVKIDAMPNFNGRRFTNNHETLIWAVKNKNCKNYTFNFELLKKM</sequence>
<organism evidence="6 7">
    <name type="scientific">Candidatus Nealsonbacteria bacterium CG23_combo_of_CG06-09_8_20_14_all_36_12</name>
    <dbReference type="NCBI Taxonomy" id="1974718"/>
    <lineage>
        <taxon>Bacteria</taxon>
        <taxon>Candidatus Nealsoniibacteriota</taxon>
    </lineage>
</organism>
<name>A0A2G9Z2E1_9BACT</name>
<evidence type="ECO:0000256" key="2">
    <source>
        <dbReference type="ARBA" id="ARBA00022603"/>
    </source>
</evidence>
<evidence type="ECO:0000313" key="6">
    <source>
        <dbReference type="EMBL" id="PIP24871.1"/>
    </source>
</evidence>
<evidence type="ECO:0000256" key="3">
    <source>
        <dbReference type="ARBA" id="ARBA00022679"/>
    </source>
</evidence>
<evidence type="ECO:0000256" key="1">
    <source>
        <dbReference type="ARBA" id="ARBA00006594"/>
    </source>
</evidence>
<dbReference type="GO" id="GO:0008170">
    <property type="term" value="F:N-methyltransferase activity"/>
    <property type="evidence" value="ECO:0007669"/>
    <property type="project" value="InterPro"/>
</dbReference>
<gene>
    <name evidence="6" type="ORF">COX34_01845</name>
</gene>
<dbReference type="AlphaFoldDB" id="A0A2G9Z2E1"/>
<dbReference type="Gene3D" id="3.40.50.150">
    <property type="entry name" value="Vaccinia Virus protein VP39"/>
    <property type="match status" value="1"/>
</dbReference>
<protein>
    <recommendedName>
        <fullName evidence="4">Methyltransferase</fullName>
        <ecNumber evidence="4">2.1.1.-</ecNumber>
    </recommendedName>
</protein>
<dbReference type="InterPro" id="IPR002052">
    <property type="entry name" value="DNA_methylase_N6_adenine_CS"/>
</dbReference>
<evidence type="ECO:0000313" key="7">
    <source>
        <dbReference type="Proteomes" id="UP000228681"/>
    </source>
</evidence>
<dbReference type="InterPro" id="IPR001091">
    <property type="entry name" value="RM_Methyltransferase"/>
</dbReference>
<dbReference type="GO" id="GO:0003677">
    <property type="term" value="F:DNA binding"/>
    <property type="evidence" value="ECO:0007669"/>
    <property type="project" value="InterPro"/>
</dbReference>
<dbReference type="Pfam" id="PF01555">
    <property type="entry name" value="N6_N4_Mtase"/>
    <property type="match status" value="1"/>
</dbReference>
<dbReference type="InterPro" id="IPR029063">
    <property type="entry name" value="SAM-dependent_MTases_sf"/>
</dbReference>
<dbReference type="EMBL" id="PCRS01000032">
    <property type="protein sequence ID" value="PIP24871.1"/>
    <property type="molecule type" value="Genomic_DNA"/>
</dbReference>
<comment type="caution">
    <text evidence="6">The sequence shown here is derived from an EMBL/GenBank/DDBJ whole genome shotgun (WGS) entry which is preliminary data.</text>
</comment>
<dbReference type="EC" id="2.1.1.-" evidence="4"/>
<dbReference type="InterPro" id="IPR002941">
    <property type="entry name" value="DNA_methylase_N4/N6"/>
</dbReference>
<evidence type="ECO:0000256" key="4">
    <source>
        <dbReference type="RuleBase" id="RU362026"/>
    </source>
</evidence>
<keyword evidence="2" id="KW-0489">Methyltransferase</keyword>
<dbReference type="PROSITE" id="PS00092">
    <property type="entry name" value="N6_MTASE"/>
    <property type="match status" value="1"/>
</dbReference>
<keyword evidence="3" id="KW-0808">Transferase</keyword>
<dbReference type="Proteomes" id="UP000228681">
    <property type="component" value="Unassembled WGS sequence"/>
</dbReference>
<dbReference type="SUPFAM" id="SSF53335">
    <property type="entry name" value="S-adenosyl-L-methionine-dependent methyltransferases"/>
    <property type="match status" value="1"/>
</dbReference>
<feature type="non-terminal residue" evidence="6">
    <location>
        <position position="160"/>
    </location>
</feature>
<feature type="domain" description="DNA methylase N-4/N-6" evidence="5">
    <location>
        <begin position="25"/>
        <end position="158"/>
    </location>
</feature>
<accession>A0A2G9Z2E1</accession>